<organism evidence="1 2">
    <name type="scientific">Romanomermis culicivorax</name>
    <name type="common">Nematode worm</name>
    <dbReference type="NCBI Taxonomy" id="13658"/>
    <lineage>
        <taxon>Eukaryota</taxon>
        <taxon>Metazoa</taxon>
        <taxon>Ecdysozoa</taxon>
        <taxon>Nematoda</taxon>
        <taxon>Enoplea</taxon>
        <taxon>Dorylaimia</taxon>
        <taxon>Mermithida</taxon>
        <taxon>Mermithoidea</taxon>
        <taxon>Mermithidae</taxon>
        <taxon>Romanomermis</taxon>
    </lineage>
</organism>
<accession>A0A915I987</accession>
<keyword evidence="1" id="KW-1185">Reference proteome</keyword>
<proteinExistence type="predicted"/>
<sequence length="151" mass="17336">MVMTRLAIKDRTFIRNNPEKVVQAVIGLDFNALYLWAQSMPTPTGHFDYWVSNEHKGFQKVVSSKSISIEWLEQEALKCACFIQHLGAVRSELKEEFMQDVYPKWFVTNKGDKRTPGLLKVEWKRTSMCCLAAKTYIGIGDQEDGQKISSK</sequence>
<reference evidence="2" key="1">
    <citation type="submission" date="2022-11" db="UniProtKB">
        <authorList>
            <consortium name="WormBaseParasite"/>
        </authorList>
    </citation>
    <scope>IDENTIFICATION</scope>
</reference>
<evidence type="ECO:0000313" key="1">
    <source>
        <dbReference type="Proteomes" id="UP000887565"/>
    </source>
</evidence>
<dbReference type="AlphaFoldDB" id="A0A915I987"/>
<name>A0A915I987_ROMCU</name>
<evidence type="ECO:0000313" key="2">
    <source>
        <dbReference type="WBParaSite" id="nRc.2.0.1.t10427-RA"/>
    </source>
</evidence>
<dbReference type="Proteomes" id="UP000887565">
    <property type="component" value="Unplaced"/>
</dbReference>
<dbReference type="WBParaSite" id="nRc.2.0.1.t10427-RA">
    <property type="protein sequence ID" value="nRc.2.0.1.t10427-RA"/>
    <property type="gene ID" value="nRc.2.0.1.g10427"/>
</dbReference>
<protein>
    <submittedName>
        <fullName evidence="2">Uncharacterized protein</fullName>
    </submittedName>
</protein>